<feature type="transmembrane region" description="Helical" evidence="1">
    <location>
        <begin position="97"/>
        <end position="119"/>
    </location>
</feature>
<feature type="transmembrane region" description="Helical" evidence="1">
    <location>
        <begin position="239"/>
        <end position="260"/>
    </location>
</feature>
<evidence type="ECO:0000256" key="1">
    <source>
        <dbReference type="SAM" id="Phobius"/>
    </source>
</evidence>
<dbReference type="AlphaFoldDB" id="A0A812LVU8"/>
<feature type="transmembrane region" description="Helical" evidence="1">
    <location>
        <begin position="198"/>
        <end position="218"/>
    </location>
</feature>
<keyword evidence="1" id="KW-1133">Transmembrane helix</keyword>
<proteinExistence type="predicted"/>
<name>A0A812LVU8_9DINO</name>
<keyword evidence="1" id="KW-0472">Membrane</keyword>
<feature type="transmembrane region" description="Helical" evidence="1">
    <location>
        <begin position="160"/>
        <end position="186"/>
    </location>
</feature>
<accession>A0A812LVU8</accession>
<dbReference type="Proteomes" id="UP000601435">
    <property type="component" value="Unassembled WGS sequence"/>
</dbReference>
<feature type="non-terminal residue" evidence="2">
    <location>
        <position position="1"/>
    </location>
</feature>
<sequence>RGNFCVGVGEFSALNTLHRFCWLVSSNLLSDDDKYDLTYLREWRIYYGHSVHSYDHTSGSSLVSKVCKGRPFEREWWNNALLSEVDAYLQPVFPGSYQLPVGVVLTSMAIIIWFCFILVELDTVVGFTHAILQLPRTGTTKVEFTEFGRRMFVSISYKRLIVLCFVSFMRAFIAVALGVSAGLWLARTRDVMNILRDGVSLIFILEIDDLIYKVLVPSHAKKYMASIQKFLVKEDQQMYIFNLSSLLKLVVLTAVILILITTTLLPNTRQAESVREMICGGNRDFVYGSHPTIGPIFVTDTTEYDLKNAENMLPGIANLVEDVVFNYDPNEVKDFMWRSSLPRGEVAVKHLPTVTEMQVWLDMPESQATEETDFGSRSYGTFCEDRSRDFWEGDWLWPTIETLTGATDCASAKPFCERRDLPLVRMTCPQTCGCVDPLAGLYVDNGCRQLCIETDAFQAALGDAVCQDLAQEEHELAWHRWWAGFYSNERGVWSEENEMMTFAREGAVGNCSFLLSQ</sequence>
<reference evidence="2" key="1">
    <citation type="submission" date="2021-02" db="EMBL/GenBank/DDBJ databases">
        <authorList>
            <person name="Dougan E. K."/>
            <person name="Rhodes N."/>
            <person name="Thang M."/>
            <person name="Chan C."/>
        </authorList>
    </citation>
    <scope>NUCLEOTIDE SEQUENCE</scope>
</reference>
<feature type="non-terminal residue" evidence="2">
    <location>
        <position position="517"/>
    </location>
</feature>
<organism evidence="2 3">
    <name type="scientific">Symbiodinium necroappetens</name>
    <dbReference type="NCBI Taxonomy" id="1628268"/>
    <lineage>
        <taxon>Eukaryota</taxon>
        <taxon>Sar</taxon>
        <taxon>Alveolata</taxon>
        <taxon>Dinophyceae</taxon>
        <taxon>Suessiales</taxon>
        <taxon>Symbiodiniaceae</taxon>
        <taxon>Symbiodinium</taxon>
    </lineage>
</organism>
<dbReference type="EMBL" id="CAJNJA010010070">
    <property type="protein sequence ID" value="CAE7253404.1"/>
    <property type="molecule type" value="Genomic_DNA"/>
</dbReference>
<keyword evidence="1" id="KW-0812">Transmembrane</keyword>
<keyword evidence="3" id="KW-1185">Reference proteome</keyword>
<comment type="caution">
    <text evidence="2">The sequence shown here is derived from an EMBL/GenBank/DDBJ whole genome shotgun (WGS) entry which is preliminary data.</text>
</comment>
<evidence type="ECO:0000313" key="2">
    <source>
        <dbReference type="EMBL" id="CAE7253404.1"/>
    </source>
</evidence>
<dbReference type="OrthoDB" id="419216at2759"/>
<gene>
    <name evidence="2" type="ORF">SNEC2469_LOCUS5381</name>
</gene>
<evidence type="ECO:0000313" key="3">
    <source>
        <dbReference type="Proteomes" id="UP000601435"/>
    </source>
</evidence>
<protein>
    <submittedName>
        <fullName evidence="2">Uncharacterized protein</fullName>
    </submittedName>
</protein>